<proteinExistence type="inferred from homology"/>
<keyword evidence="3 4" id="KW-0346">Stress response</keyword>
<dbReference type="GO" id="GO:0006457">
    <property type="term" value="P:protein folding"/>
    <property type="evidence" value="ECO:0007669"/>
    <property type="project" value="InterPro"/>
</dbReference>
<evidence type="ECO:0000256" key="1">
    <source>
        <dbReference type="ARBA" id="ARBA00009054"/>
    </source>
</evidence>
<dbReference type="GO" id="GO:0042803">
    <property type="term" value="F:protein homodimerization activity"/>
    <property type="evidence" value="ECO:0007669"/>
    <property type="project" value="InterPro"/>
</dbReference>
<organism evidence="7 8">
    <name type="scientific">Candidatus Magasanikbacteria bacterium CG1_02_32_51</name>
    <dbReference type="NCBI Taxonomy" id="1805238"/>
    <lineage>
        <taxon>Bacteria</taxon>
        <taxon>Candidatus Magasanikiibacteriota</taxon>
    </lineage>
</organism>
<comment type="function">
    <text evidence="3 4">Participates actively in the response to hyperosmotic and heat shock by preventing the aggregation of stress-denatured proteins, in association with DnaK and GrpE. It is the nucleotide exchange factor for DnaK and may function as a thermosensor. Unfolded proteins bind initially to DnaJ; upon interaction with the DnaJ-bound protein, DnaK hydrolyzes its bound ATP, resulting in the formation of a stable complex. GrpE releases ADP from DnaK; ATP binding to DnaK triggers the release of the substrate protein, thus completing the reaction cycle. Several rounds of ATP-dependent interactions between DnaJ, DnaK and GrpE are required for fully efficient folding.</text>
</comment>
<dbReference type="GO" id="GO:0000774">
    <property type="term" value="F:adenyl-nucleotide exchange factor activity"/>
    <property type="evidence" value="ECO:0007669"/>
    <property type="project" value="InterPro"/>
</dbReference>
<evidence type="ECO:0000313" key="8">
    <source>
        <dbReference type="Proteomes" id="UP000181941"/>
    </source>
</evidence>
<evidence type="ECO:0000256" key="2">
    <source>
        <dbReference type="ARBA" id="ARBA00023186"/>
    </source>
</evidence>
<evidence type="ECO:0000256" key="5">
    <source>
        <dbReference type="RuleBase" id="RU004478"/>
    </source>
</evidence>
<evidence type="ECO:0000256" key="4">
    <source>
        <dbReference type="RuleBase" id="RU000639"/>
    </source>
</evidence>
<dbReference type="Proteomes" id="UP000181941">
    <property type="component" value="Unassembled WGS sequence"/>
</dbReference>
<dbReference type="PANTHER" id="PTHR21237:SF23">
    <property type="entry name" value="GRPE PROTEIN HOMOLOG, MITOCHONDRIAL"/>
    <property type="match status" value="1"/>
</dbReference>
<accession>A0A1J4U880</accession>
<dbReference type="PANTHER" id="PTHR21237">
    <property type="entry name" value="GRPE PROTEIN"/>
    <property type="match status" value="1"/>
</dbReference>
<dbReference type="Gene3D" id="2.30.22.10">
    <property type="entry name" value="Head domain of nucleotide exchange factor GrpE"/>
    <property type="match status" value="1"/>
</dbReference>
<dbReference type="SUPFAM" id="SSF51064">
    <property type="entry name" value="Head domain of nucleotide exchange factor GrpE"/>
    <property type="match status" value="1"/>
</dbReference>
<dbReference type="STRING" id="1805238.AUJ23_00870"/>
<dbReference type="EMBL" id="MNVC01000012">
    <property type="protein sequence ID" value="OIO20096.1"/>
    <property type="molecule type" value="Genomic_DNA"/>
</dbReference>
<dbReference type="InterPro" id="IPR013805">
    <property type="entry name" value="GrpE_CC"/>
</dbReference>
<comment type="subunit">
    <text evidence="3">Homodimer.</text>
</comment>
<keyword evidence="3" id="KW-0963">Cytoplasm</keyword>
<dbReference type="Gene3D" id="3.90.20.20">
    <property type="match status" value="1"/>
</dbReference>
<dbReference type="InterPro" id="IPR000740">
    <property type="entry name" value="GrpE"/>
</dbReference>
<gene>
    <name evidence="3" type="primary">grpE</name>
    <name evidence="7" type="ORF">AUJ23_00870</name>
</gene>
<evidence type="ECO:0000313" key="7">
    <source>
        <dbReference type="EMBL" id="OIO20096.1"/>
    </source>
</evidence>
<dbReference type="GO" id="GO:0051087">
    <property type="term" value="F:protein-folding chaperone binding"/>
    <property type="evidence" value="ECO:0007669"/>
    <property type="project" value="InterPro"/>
</dbReference>
<dbReference type="PRINTS" id="PR00773">
    <property type="entry name" value="GRPEPROTEIN"/>
</dbReference>
<sequence>MSEDKKKIKEDKKINSKIVELEQQLEEYKSGWQRAQADYQNLQKEIDDKKSEWIRISELQVLTEFMPVYDNFKKAFLHHPELDVENEKDKKIKNWIDGVGFIMKQFGVVLKNFDIEEIKTVGEKFNPEMHEALGEEESDEEEGIILKEVDVGYKMKGKIIKVAKVIIAKGH</sequence>
<dbReference type="SUPFAM" id="SSF58014">
    <property type="entry name" value="Coiled-coil domain of nucleotide exchange factor GrpE"/>
    <property type="match status" value="1"/>
</dbReference>
<name>A0A1J4U880_9BACT</name>
<dbReference type="AlphaFoldDB" id="A0A1J4U880"/>
<reference evidence="7 8" key="1">
    <citation type="journal article" date="2016" name="Environ. Microbiol.">
        <title>Genomic resolution of a cold subsurface aquifer community provides metabolic insights for novel microbes adapted to high CO concentrations.</title>
        <authorList>
            <person name="Probst A.J."/>
            <person name="Castelle C.J."/>
            <person name="Singh A."/>
            <person name="Brown C.T."/>
            <person name="Anantharaman K."/>
            <person name="Sharon I."/>
            <person name="Hug L.A."/>
            <person name="Burstein D."/>
            <person name="Emerson J.B."/>
            <person name="Thomas B.C."/>
            <person name="Banfield J.F."/>
        </authorList>
    </citation>
    <scope>NUCLEOTIDE SEQUENCE [LARGE SCALE GENOMIC DNA]</scope>
    <source>
        <strain evidence="7">CG1_02_32_51</strain>
    </source>
</reference>
<comment type="similarity">
    <text evidence="1 3 5">Belongs to the GrpE family.</text>
</comment>
<keyword evidence="2 3" id="KW-0143">Chaperone</keyword>
<dbReference type="GO" id="GO:0005737">
    <property type="term" value="C:cytoplasm"/>
    <property type="evidence" value="ECO:0007669"/>
    <property type="project" value="UniProtKB-SubCell"/>
</dbReference>
<feature type="coiled-coil region" evidence="6">
    <location>
        <begin position="18"/>
        <end position="52"/>
    </location>
</feature>
<protein>
    <recommendedName>
        <fullName evidence="3 4">Protein GrpE</fullName>
    </recommendedName>
    <alternativeName>
        <fullName evidence="3">HSP-70 cofactor</fullName>
    </alternativeName>
</protein>
<dbReference type="Pfam" id="PF01025">
    <property type="entry name" value="GrpE"/>
    <property type="match status" value="1"/>
</dbReference>
<comment type="subcellular location">
    <subcellularLocation>
        <location evidence="3">Cytoplasm</location>
    </subcellularLocation>
</comment>
<dbReference type="HAMAP" id="MF_01151">
    <property type="entry name" value="GrpE"/>
    <property type="match status" value="1"/>
</dbReference>
<dbReference type="PROSITE" id="PS01071">
    <property type="entry name" value="GRPE"/>
    <property type="match status" value="1"/>
</dbReference>
<dbReference type="GO" id="GO:0051082">
    <property type="term" value="F:unfolded protein binding"/>
    <property type="evidence" value="ECO:0007669"/>
    <property type="project" value="TreeGrafter"/>
</dbReference>
<evidence type="ECO:0000256" key="3">
    <source>
        <dbReference type="HAMAP-Rule" id="MF_01151"/>
    </source>
</evidence>
<comment type="caution">
    <text evidence="7">The sequence shown here is derived from an EMBL/GenBank/DDBJ whole genome shotgun (WGS) entry which is preliminary data.</text>
</comment>
<keyword evidence="6" id="KW-0175">Coiled coil</keyword>
<dbReference type="InterPro" id="IPR009012">
    <property type="entry name" value="GrpE_head"/>
</dbReference>
<evidence type="ECO:0000256" key="6">
    <source>
        <dbReference type="SAM" id="Coils"/>
    </source>
</evidence>